<dbReference type="Gene3D" id="6.10.140.190">
    <property type="match status" value="1"/>
</dbReference>
<dbReference type="PANTHER" id="PTHR43252">
    <property type="entry name" value="TRANSCRIPTIONAL REGULATOR YQJI"/>
    <property type="match status" value="1"/>
</dbReference>
<feature type="domain" description="Transcription regulator PadR N-terminal" evidence="1">
    <location>
        <begin position="7"/>
        <end position="80"/>
    </location>
</feature>
<dbReference type="InterPro" id="IPR018309">
    <property type="entry name" value="Tscrpt_reg_PadR_C"/>
</dbReference>
<dbReference type="InterPro" id="IPR036388">
    <property type="entry name" value="WH-like_DNA-bd_sf"/>
</dbReference>
<evidence type="ECO:0000259" key="2">
    <source>
        <dbReference type="Pfam" id="PF10400"/>
    </source>
</evidence>
<reference evidence="3 4" key="1">
    <citation type="submission" date="2018-03" db="EMBL/GenBank/DDBJ databases">
        <title>The ancient ancestry and fast evolution of plastids.</title>
        <authorList>
            <person name="Moore K.R."/>
            <person name="Magnabosco C."/>
            <person name="Momper L."/>
            <person name="Gold D.A."/>
            <person name="Bosak T."/>
            <person name="Fournier G.P."/>
        </authorList>
    </citation>
    <scope>NUCLEOTIDE SEQUENCE [LARGE SCALE GENOMIC DNA]</scope>
    <source>
        <strain evidence="3 4">CCALA 037</strain>
    </source>
</reference>
<dbReference type="Gene3D" id="1.10.10.10">
    <property type="entry name" value="Winged helix-like DNA-binding domain superfamily/Winged helix DNA-binding domain"/>
    <property type="match status" value="1"/>
</dbReference>
<dbReference type="RefSeq" id="WP_106306382.1">
    <property type="nucleotide sequence ID" value="NZ_PVWO01000191.1"/>
</dbReference>
<keyword evidence="4" id="KW-1185">Reference proteome</keyword>
<comment type="caution">
    <text evidence="3">The sequence shown here is derived from an EMBL/GenBank/DDBJ whole genome shotgun (WGS) entry which is preliminary data.</text>
</comment>
<dbReference type="Pfam" id="PF03551">
    <property type="entry name" value="PadR"/>
    <property type="match status" value="1"/>
</dbReference>
<gene>
    <name evidence="3" type="ORF">C7B77_15265</name>
</gene>
<feature type="domain" description="Transcription regulator PadR C-terminal" evidence="2">
    <location>
        <begin position="92"/>
        <end position="176"/>
    </location>
</feature>
<dbReference type="EMBL" id="PVWO01000191">
    <property type="protein sequence ID" value="PSB55370.1"/>
    <property type="molecule type" value="Genomic_DNA"/>
</dbReference>
<evidence type="ECO:0000259" key="1">
    <source>
        <dbReference type="Pfam" id="PF03551"/>
    </source>
</evidence>
<dbReference type="Pfam" id="PF10400">
    <property type="entry name" value="Vir_act_alpha_C"/>
    <property type="match status" value="1"/>
</dbReference>
<dbReference type="InterPro" id="IPR005149">
    <property type="entry name" value="Tscrpt_reg_PadR_N"/>
</dbReference>
<proteinExistence type="predicted"/>
<accession>A0A2T1GD37</accession>
<protein>
    <submittedName>
        <fullName evidence="3">PadR family transcriptional regulator</fullName>
    </submittedName>
</protein>
<name>A0A2T1GD37_9CYAN</name>
<evidence type="ECO:0000313" key="3">
    <source>
        <dbReference type="EMBL" id="PSB55370.1"/>
    </source>
</evidence>
<dbReference type="InterPro" id="IPR036390">
    <property type="entry name" value="WH_DNA-bd_sf"/>
</dbReference>
<dbReference type="OrthoDB" id="9783723at2"/>
<dbReference type="SUPFAM" id="SSF46785">
    <property type="entry name" value="Winged helix' DNA-binding domain"/>
    <property type="match status" value="1"/>
</dbReference>
<dbReference type="Proteomes" id="UP000238937">
    <property type="component" value="Unassembled WGS sequence"/>
</dbReference>
<dbReference type="AlphaFoldDB" id="A0A2T1GD37"/>
<organism evidence="3 4">
    <name type="scientific">Chamaesiphon polymorphus CCALA 037</name>
    <dbReference type="NCBI Taxonomy" id="2107692"/>
    <lineage>
        <taxon>Bacteria</taxon>
        <taxon>Bacillati</taxon>
        <taxon>Cyanobacteriota</taxon>
        <taxon>Cyanophyceae</taxon>
        <taxon>Gomontiellales</taxon>
        <taxon>Chamaesiphonaceae</taxon>
        <taxon>Chamaesiphon</taxon>
    </lineage>
</organism>
<dbReference type="PANTHER" id="PTHR43252:SF4">
    <property type="entry name" value="TRANSCRIPTIONAL REGULATORY PROTEIN"/>
    <property type="match status" value="1"/>
</dbReference>
<sequence length="177" mass="20532">MALSHAILAALNDRACSGYDLAKRFDGSVGFFWNATHQQIYRELTKLEEQSQIEAQLIEQEHRPDKKIYTLTEEGEELLRSWIETPSTVSPIKDDLLVKIFAGTIVSPQTIVAELKHHRIQHLESLHTYQAIADRFFPDRSQFSDVGRYQYITLRQGIRIETEWLAWCEEAIELLES</sequence>
<evidence type="ECO:0000313" key="4">
    <source>
        <dbReference type="Proteomes" id="UP000238937"/>
    </source>
</evidence>